<evidence type="ECO:0000256" key="10">
    <source>
        <dbReference type="SAM" id="MobiDB-lite"/>
    </source>
</evidence>
<keyword evidence="8" id="KW-0449">Lipoprotein</keyword>
<keyword evidence="3" id="KW-0597">Phosphoprotein</keyword>
<keyword evidence="4" id="KW-0519">Myristate</keyword>
<feature type="compositionally biased region" description="Polar residues" evidence="10">
    <location>
        <begin position="466"/>
        <end position="481"/>
    </location>
</feature>
<name>A0A182PQL1_9DIPT</name>
<dbReference type="GO" id="GO:0046872">
    <property type="term" value="F:metal ion binding"/>
    <property type="evidence" value="ECO:0007669"/>
    <property type="project" value="UniProtKB-KW"/>
</dbReference>
<organism evidence="12 13">
    <name type="scientific">Anopheles epiroticus</name>
    <dbReference type="NCBI Taxonomy" id="199890"/>
    <lineage>
        <taxon>Eukaryota</taxon>
        <taxon>Metazoa</taxon>
        <taxon>Ecdysozoa</taxon>
        <taxon>Arthropoda</taxon>
        <taxon>Hexapoda</taxon>
        <taxon>Insecta</taxon>
        <taxon>Pterygota</taxon>
        <taxon>Neoptera</taxon>
        <taxon>Endopterygota</taxon>
        <taxon>Diptera</taxon>
        <taxon>Nematocera</taxon>
        <taxon>Culicoidea</taxon>
        <taxon>Culicidae</taxon>
        <taxon>Anophelinae</taxon>
        <taxon>Anopheles</taxon>
    </lineage>
</organism>
<feature type="binding site" evidence="9">
    <location>
        <position position="18"/>
    </location>
    <ligand>
        <name>Zn(2+)</name>
        <dbReference type="ChEBI" id="CHEBI:29105"/>
    </ligand>
</feature>
<evidence type="ECO:0000256" key="2">
    <source>
        <dbReference type="ARBA" id="ARBA00007144"/>
    </source>
</evidence>
<dbReference type="EnsemblMetazoa" id="AEPI009242-RA">
    <property type="protein sequence ID" value="AEPI009242-PA"/>
    <property type="gene ID" value="AEPI009242"/>
</dbReference>
<evidence type="ECO:0000256" key="7">
    <source>
        <dbReference type="ARBA" id="ARBA00023136"/>
    </source>
</evidence>
<evidence type="ECO:0000259" key="11">
    <source>
        <dbReference type="PROSITE" id="PS51865"/>
    </source>
</evidence>
<keyword evidence="6" id="KW-0333">Golgi apparatus</keyword>
<dbReference type="PANTHER" id="PTHR12893">
    <property type="entry name" value="GOLGI REASSEMBLY STACKING PROTEIN GRASP"/>
    <property type="match status" value="1"/>
</dbReference>
<feature type="binding site" evidence="9">
    <location>
        <position position="103"/>
    </location>
    <ligand>
        <name>Zn(2+)</name>
        <dbReference type="ChEBI" id="CHEBI:29105"/>
    </ligand>
</feature>
<dbReference type="Pfam" id="PF04495">
    <property type="entry name" value="GRASP55_65"/>
    <property type="match status" value="1"/>
</dbReference>
<protein>
    <submittedName>
        <fullName evidence="12">GRASP55_65 domain-containing protein</fullName>
    </submittedName>
</protein>
<dbReference type="GO" id="GO:0000139">
    <property type="term" value="C:Golgi membrane"/>
    <property type="evidence" value="ECO:0007669"/>
    <property type="project" value="UniProtKB-SubCell"/>
</dbReference>
<evidence type="ECO:0000313" key="13">
    <source>
        <dbReference type="Proteomes" id="UP000075885"/>
    </source>
</evidence>
<accession>A0A182PQL1</accession>
<dbReference type="InterPro" id="IPR024958">
    <property type="entry name" value="GRASP_PDZ"/>
</dbReference>
<keyword evidence="13" id="KW-1185">Reference proteome</keyword>
<dbReference type="AlphaFoldDB" id="A0A182PQL1"/>
<dbReference type="SUPFAM" id="SSF50156">
    <property type="entry name" value="PDZ domain-like"/>
    <property type="match status" value="2"/>
</dbReference>
<evidence type="ECO:0000256" key="9">
    <source>
        <dbReference type="PIRSR" id="PIRSR607583-1"/>
    </source>
</evidence>
<keyword evidence="5" id="KW-0677">Repeat</keyword>
<proteinExistence type="inferred from homology"/>
<evidence type="ECO:0000256" key="6">
    <source>
        <dbReference type="ARBA" id="ARBA00023034"/>
    </source>
</evidence>
<evidence type="ECO:0000256" key="1">
    <source>
        <dbReference type="ARBA" id="ARBA00004394"/>
    </source>
</evidence>
<dbReference type="STRING" id="199890.A0A182PQL1"/>
<reference evidence="13" key="1">
    <citation type="submission" date="2013-03" db="EMBL/GenBank/DDBJ databases">
        <title>The Genome Sequence of Anopheles epiroticus epiroticus2.</title>
        <authorList>
            <consortium name="The Broad Institute Genomics Platform"/>
            <person name="Neafsey D.E."/>
            <person name="Howell P."/>
            <person name="Walker B."/>
            <person name="Young S.K."/>
            <person name="Zeng Q."/>
            <person name="Gargeya S."/>
            <person name="Fitzgerald M."/>
            <person name="Haas B."/>
            <person name="Abouelleil A."/>
            <person name="Allen A.W."/>
            <person name="Alvarado L."/>
            <person name="Arachchi H.M."/>
            <person name="Berlin A.M."/>
            <person name="Chapman S.B."/>
            <person name="Gainer-Dewar J."/>
            <person name="Goldberg J."/>
            <person name="Griggs A."/>
            <person name="Gujja S."/>
            <person name="Hansen M."/>
            <person name="Howarth C."/>
            <person name="Imamovic A."/>
            <person name="Ireland A."/>
            <person name="Larimer J."/>
            <person name="McCowan C."/>
            <person name="Murphy C."/>
            <person name="Pearson M."/>
            <person name="Poon T.W."/>
            <person name="Priest M."/>
            <person name="Roberts A."/>
            <person name="Saif S."/>
            <person name="Shea T."/>
            <person name="Sisk P."/>
            <person name="Sykes S."/>
            <person name="Wortman J."/>
            <person name="Nusbaum C."/>
            <person name="Birren B."/>
        </authorList>
    </citation>
    <scope>NUCLEOTIDE SEQUENCE [LARGE SCALE GENOMIC DNA]</scope>
    <source>
        <strain evidence="13">Epiroticus2</strain>
    </source>
</reference>
<evidence type="ECO:0000256" key="4">
    <source>
        <dbReference type="ARBA" id="ARBA00022707"/>
    </source>
</evidence>
<dbReference type="FunFam" id="2.30.42.10:FF:000026">
    <property type="entry name" value="Golgi reassembly stacking protein 2"/>
    <property type="match status" value="1"/>
</dbReference>
<feature type="compositionally biased region" description="Low complexity" evidence="10">
    <location>
        <begin position="553"/>
        <end position="571"/>
    </location>
</feature>
<reference evidence="12" key="2">
    <citation type="submission" date="2020-05" db="UniProtKB">
        <authorList>
            <consortium name="EnsemblMetazoa"/>
        </authorList>
    </citation>
    <scope>IDENTIFICATION</scope>
    <source>
        <strain evidence="12">Epiroticus2</strain>
    </source>
</reference>
<keyword evidence="7" id="KW-0472">Membrane</keyword>
<dbReference type="FunFam" id="2.30.42.10:FF:000056">
    <property type="entry name" value="Golgi reassembly-stacking protein 2 isoform 1"/>
    <property type="match status" value="1"/>
</dbReference>
<dbReference type="Proteomes" id="UP000075885">
    <property type="component" value="Unassembled WGS sequence"/>
</dbReference>
<dbReference type="Gene3D" id="2.30.42.10">
    <property type="match status" value="2"/>
</dbReference>
<dbReference type="InterPro" id="IPR007583">
    <property type="entry name" value="GRASP55_65"/>
</dbReference>
<evidence type="ECO:0000313" key="12">
    <source>
        <dbReference type="EnsemblMetazoa" id="AEPI009242-PA"/>
    </source>
</evidence>
<feature type="compositionally biased region" description="Low complexity" evidence="10">
    <location>
        <begin position="497"/>
        <end position="506"/>
    </location>
</feature>
<feature type="region of interest" description="Disordered" evidence="10">
    <location>
        <begin position="455"/>
        <end position="506"/>
    </location>
</feature>
<keyword evidence="9" id="KW-0862">Zinc</keyword>
<dbReference type="PROSITE" id="PS51865">
    <property type="entry name" value="PDZ_GRASP"/>
    <property type="match status" value="2"/>
</dbReference>
<feature type="domain" description="PDZ GRASP-type" evidence="11">
    <location>
        <begin position="15"/>
        <end position="105"/>
    </location>
</feature>
<comment type="subcellular location">
    <subcellularLocation>
        <location evidence="1">Golgi apparatus membrane</location>
    </subcellularLocation>
</comment>
<dbReference type="InterPro" id="IPR036034">
    <property type="entry name" value="PDZ_sf"/>
</dbReference>
<evidence type="ECO:0000256" key="3">
    <source>
        <dbReference type="ARBA" id="ARBA00022553"/>
    </source>
</evidence>
<evidence type="ECO:0000256" key="8">
    <source>
        <dbReference type="ARBA" id="ARBA00023288"/>
    </source>
</evidence>
<feature type="region of interest" description="Disordered" evidence="10">
    <location>
        <begin position="545"/>
        <end position="571"/>
    </location>
</feature>
<comment type="similarity">
    <text evidence="2">Belongs to the GORASP family.</text>
</comment>
<sequence length="571" mass="60065">MGLSHSIAVPGGGTEGYHVLRVQDNSPGKKAGLEAFFDFILAIGNTRLDQDNDTLKELLKGNIDKEIQMTVYSSKTQNIRLVDITPSSTWGGQGLLGVSIRFCSFEGANENVWHILEVHPSSPAEEAGLIPFTDYIIGADSILHESEDLFTLIESHEGRPLKMYVYNTDLDRCREVTITPNSKWGGEGSLGCGIGYGYLHRIPIRMMPADAKVPLNAGAQSVPVVPVGTTAMFPTTSTITPNAMTGTTVDTTNANRSMPFIPMVPPLANTFAPPASNAAHDLLTVSQPTNTMTPTATTTPAVGDLTNQFATLSTVTGPNDQVNNNVETQTTPTQPAYNNNAGQPGEVASPPIHVGPAIYTPPAAVVDQGQNAPSNRDADGGPPLANLSYPTSSAASLSIGANPYSMASTVPPPSTLGGDFYQIFGSPSAPPNSSTAVASSANSYTMSTTIDFLQGQQQQPSMLQQPWGSQPPVQMYSTYPQVQPIPDLSQSPAHQHPAGASGSAPAASSLFQSNAVTTPISLPGMPPITVSATIQPEALRGLQFTNAPVSAAQQQQPLQQPPLMTMPPTLQ</sequence>
<keyword evidence="9" id="KW-0479">Metal-binding</keyword>
<feature type="domain" description="PDZ GRASP-type" evidence="11">
    <location>
        <begin position="111"/>
        <end position="199"/>
    </location>
</feature>
<feature type="compositionally biased region" description="Low complexity" evidence="10">
    <location>
        <begin position="455"/>
        <end position="465"/>
    </location>
</feature>
<evidence type="ECO:0000256" key="5">
    <source>
        <dbReference type="ARBA" id="ARBA00022737"/>
    </source>
</evidence>
<dbReference type="GO" id="GO:0007030">
    <property type="term" value="P:Golgi organization"/>
    <property type="evidence" value="ECO:0007669"/>
    <property type="project" value="TreeGrafter"/>
</dbReference>
<dbReference type="VEuPathDB" id="VectorBase:AEPI009242"/>
<dbReference type="PANTHER" id="PTHR12893:SF0">
    <property type="entry name" value="GRASP65"/>
    <property type="match status" value="1"/>
</dbReference>